<dbReference type="GeneID" id="93616778"/>
<gene>
    <name evidence="1" type="ORF">RO3G_09812</name>
</gene>
<proteinExistence type="predicted"/>
<dbReference type="VEuPathDB" id="FungiDB:RO3G_09812"/>
<keyword evidence="2" id="KW-1185">Reference proteome</keyword>
<protein>
    <submittedName>
        <fullName evidence="1">Uncharacterized protein</fullName>
    </submittedName>
</protein>
<evidence type="ECO:0000313" key="2">
    <source>
        <dbReference type="Proteomes" id="UP000009138"/>
    </source>
</evidence>
<evidence type="ECO:0000313" key="1">
    <source>
        <dbReference type="EMBL" id="EIE85102.1"/>
    </source>
</evidence>
<reference evidence="1 2" key="1">
    <citation type="journal article" date="2009" name="PLoS Genet.">
        <title>Genomic analysis of the basal lineage fungus Rhizopus oryzae reveals a whole-genome duplication.</title>
        <authorList>
            <person name="Ma L.-J."/>
            <person name="Ibrahim A.S."/>
            <person name="Skory C."/>
            <person name="Grabherr M.G."/>
            <person name="Burger G."/>
            <person name="Butler M."/>
            <person name="Elias M."/>
            <person name="Idnurm A."/>
            <person name="Lang B.F."/>
            <person name="Sone T."/>
            <person name="Abe A."/>
            <person name="Calvo S.E."/>
            <person name="Corrochano L.M."/>
            <person name="Engels R."/>
            <person name="Fu J."/>
            <person name="Hansberg W."/>
            <person name="Kim J.-M."/>
            <person name="Kodira C.D."/>
            <person name="Koehrsen M.J."/>
            <person name="Liu B."/>
            <person name="Miranda-Saavedra D."/>
            <person name="O'Leary S."/>
            <person name="Ortiz-Castellanos L."/>
            <person name="Poulter R."/>
            <person name="Rodriguez-Romero J."/>
            <person name="Ruiz-Herrera J."/>
            <person name="Shen Y.-Q."/>
            <person name="Zeng Q."/>
            <person name="Galagan J."/>
            <person name="Birren B.W."/>
            <person name="Cuomo C.A."/>
            <person name="Wickes B.L."/>
        </authorList>
    </citation>
    <scope>NUCLEOTIDE SEQUENCE [LARGE SCALE GENOMIC DNA]</scope>
    <source>
        <strain evidence="2">RA 99-880 / ATCC MYA-4621 / FGSC 9543 / NRRL 43880</strain>
    </source>
</reference>
<dbReference type="AlphaFoldDB" id="I1C9H2"/>
<organism evidence="1 2">
    <name type="scientific">Rhizopus delemar (strain RA 99-880 / ATCC MYA-4621 / FGSC 9543 / NRRL 43880)</name>
    <name type="common">Mucormycosis agent</name>
    <name type="synonym">Rhizopus arrhizus var. delemar</name>
    <dbReference type="NCBI Taxonomy" id="246409"/>
    <lineage>
        <taxon>Eukaryota</taxon>
        <taxon>Fungi</taxon>
        <taxon>Fungi incertae sedis</taxon>
        <taxon>Mucoromycota</taxon>
        <taxon>Mucoromycotina</taxon>
        <taxon>Mucoromycetes</taxon>
        <taxon>Mucorales</taxon>
        <taxon>Mucorineae</taxon>
        <taxon>Rhizopodaceae</taxon>
        <taxon>Rhizopus</taxon>
    </lineage>
</organism>
<accession>I1C9H2</accession>
<name>I1C9H2_RHIO9</name>
<dbReference type="RefSeq" id="XP_067520498.1">
    <property type="nucleotide sequence ID" value="XM_067664397.1"/>
</dbReference>
<sequence>MRFNPTAAKILPRYIRKLSPVYMPILAFRSPQTMMEVALGEFKGELFKHGGHVSSSSEYHFS</sequence>
<dbReference type="InParanoid" id="I1C9H2"/>
<dbReference type="EMBL" id="CH476738">
    <property type="protein sequence ID" value="EIE85102.1"/>
    <property type="molecule type" value="Genomic_DNA"/>
</dbReference>
<dbReference type="Proteomes" id="UP000009138">
    <property type="component" value="Unassembled WGS sequence"/>
</dbReference>